<keyword evidence="2" id="KW-1185">Reference proteome</keyword>
<organism evidence="1 2">
    <name type="scientific">Crucibulum laeve</name>
    <dbReference type="NCBI Taxonomy" id="68775"/>
    <lineage>
        <taxon>Eukaryota</taxon>
        <taxon>Fungi</taxon>
        <taxon>Dikarya</taxon>
        <taxon>Basidiomycota</taxon>
        <taxon>Agaricomycotina</taxon>
        <taxon>Agaricomycetes</taxon>
        <taxon>Agaricomycetidae</taxon>
        <taxon>Agaricales</taxon>
        <taxon>Agaricineae</taxon>
        <taxon>Nidulariaceae</taxon>
        <taxon>Crucibulum</taxon>
    </lineage>
</organism>
<dbReference type="SUPFAM" id="SSF52047">
    <property type="entry name" value="RNI-like"/>
    <property type="match status" value="1"/>
</dbReference>
<dbReference type="Proteomes" id="UP000308652">
    <property type="component" value="Unassembled WGS sequence"/>
</dbReference>
<protein>
    <submittedName>
        <fullName evidence="1">Uncharacterized protein</fullName>
    </submittedName>
</protein>
<dbReference type="OrthoDB" id="3139566at2759"/>
<evidence type="ECO:0000313" key="2">
    <source>
        <dbReference type="Proteomes" id="UP000308652"/>
    </source>
</evidence>
<evidence type="ECO:0000313" key="1">
    <source>
        <dbReference type="EMBL" id="TFK42221.1"/>
    </source>
</evidence>
<dbReference type="EMBL" id="ML213593">
    <property type="protein sequence ID" value="TFK42221.1"/>
    <property type="molecule type" value="Genomic_DNA"/>
</dbReference>
<reference evidence="1 2" key="1">
    <citation type="journal article" date="2019" name="Nat. Ecol. Evol.">
        <title>Megaphylogeny resolves global patterns of mushroom evolution.</title>
        <authorList>
            <person name="Varga T."/>
            <person name="Krizsan K."/>
            <person name="Foldi C."/>
            <person name="Dima B."/>
            <person name="Sanchez-Garcia M."/>
            <person name="Sanchez-Ramirez S."/>
            <person name="Szollosi G.J."/>
            <person name="Szarkandi J.G."/>
            <person name="Papp V."/>
            <person name="Albert L."/>
            <person name="Andreopoulos W."/>
            <person name="Angelini C."/>
            <person name="Antonin V."/>
            <person name="Barry K.W."/>
            <person name="Bougher N.L."/>
            <person name="Buchanan P."/>
            <person name="Buyck B."/>
            <person name="Bense V."/>
            <person name="Catcheside P."/>
            <person name="Chovatia M."/>
            <person name="Cooper J."/>
            <person name="Damon W."/>
            <person name="Desjardin D."/>
            <person name="Finy P."/>
            <person name="Geml J."/>
            <person name="Haridas S."/>
            <person name="Hughes K."/>
            <person name="Justo A."/>
            <person name="Karasinski D."/>
            <person name="Kautmanova I."/>
            <person name="Kiss B."/>
            <person name="Kocsube S."/>
            <person name="Kotiranta H."/>
            <person name="LaButti K.M."/>
            <person name="Lechner B.E."/>
            <person name="Liimatainen K."/>
            <person name="Lipzen A."/>
            <person name="Lukacs Z."/>
            <person name="Mihaltcheva S."/>
            <person name="Morgado L.N."/>
            <person name="Niskanen T."/>
            <person name="Noordeloos M.E."/>
            <person name="Ohm R.A."/>
            <person name="Ortiz-Santana B."/>
            <person name="Ovrebo C."/>
            <person name="Racz N."/>
            <person name="Riley R."/>
            <person name="Savchenko A."/>
            <person name="Shiryaev A."/>
            <person name="Soop K."/>
            <person name="Spirin V."/>
            <person name="Szebenyi C."/>
            <person name="Tomsovsky M."/>
            <person name="Tulloss R.E."/>
            <person name="Uehling J."/>
            <person name="Grigoriev I.V."/>
            <person name="Vagvolgyi C."/>
            <person name="Papp T."/>
            <person name="Martin F.M."/>
            <person name="Miettinen O."/>
            <person name="Hibbett D.S."/>
            <person name="Nagy L.G."/>
        </authorList>
    </citation>
    <scope>NUCLEOTIDE SEQUENCE [LARGE SCALE GENOMIC DNA]</scope>
    <source>
        <strain evidence="1 2">CBS 166.37</strain>
    </source>
</reference>
<accession>A0A5C3MM45</accession>
<name>A0A5C3MM45_9AGAR</name>
<gene>
    <name evidence="1" type="ORF">BDQ12DRAFT_732921</name>
</gene>
<sequence>MRQNPSSAPLSAICMASNSNLILDEDQQLSTELDMARINLAPVENSSQSSEYSLRNEKDCDNEDCQASERLADCLPIALLLPPEILSEIFLSVIEPNSADKHAYRVSPFLFGKICSRWREIAWSDPLLWSSIRLYLDLAKHTPTISELLDEWLRRTGRCPLTIWLGFDDRESKFWMSNPPSDIMNQLVEHCERWENIEFFLPNAHCHEYFHAIAKVENRLPLLTSLSLRPINYDNWTQRFRLDWFGETPKLHQLSVFNYYIADMSIAWSQLTHFNGTTLTMDECLEVLARTSNLVHCFFRQVYEEQDEYTLPESPIFLPYLHTLHVVDASVSWSIPLLLKLITSPALRVLKLNPSEAASGYKMVEEIESLIERSSCSLEEFEISTEDSPSSQYTTYAEYELVRLLRLMPALEKLFVNAGDMGWNTCLTHSILDYMIRPHSESTESYTQTEILLPNLRHFSYKGLVSFTPSYLMEMLQYRASLTYVDYRIEKQIVQLRSVKIEPIGDTADSQSVSFESVGATARKFVDFDIIL</sequence>
<proteinExistence type="predicted"/>
<dbReference type="AlphaFoldDB" id="A0A5C3MM45"/>